<evidence type="ECO:0000313" key="2">
    <source>
        <dbReference type="Proteomes" id="UP000193944"/>
    </source>
</evidence>
<sequence>MYFNSDELKEVPDYDKAYFNFIEPTENTIGLWVPRTYGYIPWSDRYKNTKEWLLYDVSRTPKVYIDFPNYSSLDGYAERNYDGYMEDLPYIILKEEKGVYREKFSNINATIEYQIEPFDVNCGVNNDGLKIKLVKFKLLGLSFHASNIFH</sequence>
<reference evidence="1 2" key="1">
    <citation type="submission" date="2016-08" db="EMBL/GenBank/DDBJ databases">
        <title>A Parts List for Fungal Cellulosomes Revealed by Comparative Genomics.</title>
        <authorList>
            <consortium name="DOE Joint Genome Institute"/>
            <person name="Haitjema C.H."/>
            <person name="Gilmore S.P."/>
            <person name="Henske J.K."/>
            <person name="Solomon K.V."/>
            <person name="De Groot R."/>
            <person name="Kuo A."/>
            <person name="Mondo S.J."/>
            <person name="Salamov A.A."/>
            <person name="Labutti K."/>
            <person name="Zhao Z."/>
            <person name="Chiniquy J."/>
            <person name="Barry K."/>
            <person name="Brewer H.M."/>
            <person name="Purvine S.O."/>
            <person name="Wright A.T."/>
            <person name="Boxma B."/>
            <person name="Van Alen T."/>
            <person name="Hackstein J.H."/>
            <person name="Baker S.E."/>
            <person name="Grigoriev I.V."/>
            <person name="O'Malley M.A."/>
        </authorList>
    </citation>
    <scope>NUCLEOTIDE SEQUENCE [LARGE SCALE GENOMIC DNA]</scope>
    <source>
        <strain evidence="1 2">S4</strain>
    </source>
</reference>
<evidence type="ECO:0000313" key="1">
    <source>
        <dbReference type="EMBL" id="ORX83747.1"/>
    </source>
</evidence>
<reference evidence="1 2" key="2">
    <citation type="submission" date="2016-08" db="EMBL/GenBank/DDBJ databases">
        <title>Pervasive Adenine N6-methylation of Active Genes in Fungi.</title>
        <authorList>
            <consortium name="DOE Joint Genome Institute"/>
            <person name="Mondo S.J."/>
            <person name="Dannebaum R.O."/>
            <person name="Kuo R.C."/>
            <person name="Labutti K."/>
            <person name="Haridas S."/>
            <person name="Kuo A."/>
            <person name="Salamov A."/>
            <person name="Ahrendt S.R."/>
            <person name="Lipzen A."/>
            <person name="Sullivan W."/>
            <person name="Andreopoulos W.B."/>
            <person name="Clum A."/>
            <person name="Lindquist E."/>
            <person name="Daum C."/>
            <person name="Ramamoorthy G.K."/>
            <person name="Gryganskyi A."/>
            <person name="Culley D."/>
            <person name="Magnuson J.K."/>
            <person name="James T.Y."/>
            <person name="O'Malley M.A."/>
            <person name="Stajich J.E."/>
            <person name="Spatafora J.W."/>
            <person name="Visel A."/>
            <person name="Grigoriev I.V."/>
        </authorList>
    </citation>
    <scope>NUCLEOTIDE SEQUENCE [LARGE SCALE GENOMIC DNA]</scope>
    <source>
        <strain evidence="1 2">S4</strain>
    </source>
</reference>
<protein>
    <submittedName>
        <fullName evidence="1">Uncharacterized protein</fullName>
    </submittedName>
</protein>
<dbReference type="Proteomes" id="UP000193944">
    <property type="component" value="Unassembled WGS sequence"/>
</dbReference>
<gene>
    <name evidence="1" type="ORF">BCR32DRAFT_243143</name>
</gene>
<dbReference type="OrthoDB" id="2120056at2759"/>
<dbReference type="AlphaFoldDB" id="A0A1Y1XDE9"/>
<organism evidence="1 2">
    <name type="scientific">Anaeromyces robustus</name>
    <dbReference type="NCBI Taxonomy" id="1754192"/>
    <lineage>
        <taxon>Eukaryota</taxon>
        <taxon>Fungi</taxon>
        <taxon>Fungi incertae sedis</taxon>
        <taxon>Chytridiomycota</taxon>
        <taxon>Chytridiomycota incertae sedis</taxon>
        <taxon>Neocallimastigomycetes</taxon>
        <taxon>Neocallimastigales</taxon>
        <taxon>Neocallimastigaceae</taxon>
        <taxon>Anaeromyces</taxon>
    </lineage>
</organism>
<dbReference type="EMBL" id="MCFG01000066">
    <property type="protein sequence ID" value="ORX83747.1"/>
    <property type="molecule type" value="Genomic_DNA"/>
</dbReference>
<keyword evidence="2" id="KW-1185">Reference proteome</keyword>
<comment type="caution">
    <text evidence="1">The sequence shown here is derived from an EMBL/GenBank/DDBJ whole genome shotgun (WGS) entry which is preliminary data.</text>
</comment>
<accession>A0A1Y1XDE9</accession>
<name>A0A1Y1XDE9_9FUNG</name>
<proteinExistence type="predicted"/>